<protein>
    <submittedName>
        <fullName evidence="3">Uncharacterized protein</fullName>
    </submittedName>
</protein>
<keyword evidence="4" id="KW-1185">Reference proteome</keyword>
<feature type="signal peptide" evidence="2">
    <location>
        <begin position="1"/>
        <end position="19"/>
    </location>
</feature>
<name>A0A117DQS2_9DEIO</name>
<evidence type="ECO:0000313" key="4">
    <source>
        <dbReference type="Proteomes" id="UP000056209"/>
    </source>
</evidence>
<gene>
    <name evidence="3" type="ORF">DEIGR_101448</name>
</gene>
<accession>A0A117DQS2</accession>
<evidence type="ECO:0000313" key="3">
    <source>
        <dbReference type="EMBL" id="GAQ21421.1"/>
    </source>
</evidence>
<dbReference type="RefSeq" id="WP_058976337.1">
    <property type="nucleotide sequence ID" value="NZ_BCMS01000001.1"/>
</dbReference>
<sequence>MKSTTRNPLLLILTGTLVACGGNSNPTPANTPPTVSVKSDGRAITTSTYLRSGGTVQVAVSDPDVGGSITKVTYTIDGGAATTLTPAASITLPIGNLTGGQHELALSATDNQNATTSIKVPFLIDAAAPIITQLNLNGQAAEAATTYTIGDAVLLDVTARDTRGDTAGTTGPITAIRVYENGTLVKSGSGATLNVDLSKATSGQARAAGTSVITVEAEDSVGFVTTRTLTLTFNAATDNGGVVAPTFTWLSPASDFVKGGGTVVLRATATRNGQDLSSQIVYTATCGSITGDTWTLGTNCADGSKQSVTATVTDGGRSFSSPAKIVTVDASDPTVQITSPQQGQTFTQNPIKISVTGTDAVSGLDRILVEASKDGVTYTQIGVVTAASGDVVWAPMNGTYTIRATATDKTGRTNSTTVSGVRVNLTSSDTTPPSVTLAPIPATPQRATITVTATASDSDSGVAKVDLYDGGTLITSNATGINGKYTFSVDTTKLSDGAHTLRAVAFDNAGQSAETTANLTVDNAAPVVNWISPADGAVTRGTVTLNATSNEGTVTYTVDGSTITGNTVTFQTDGTHTITATAQDAAGNRTTSTIKVTSDATAPTAQITSPTSGSTLTSNPITISAAGNDSGSGVSSLEVFANGTSIGTISGASGTVTWTPTSGTYALTVIATDRAGNKGVASAPVNVTVKLATADTTAPAFVGTATVQPAPTATFSRGVITLDGFVKDPESGISQVALFNGGVRLNATPSLSLQPDGSTRYALTLDSKTLADGTYTLTIQATNGVGLVSNQDVSVKIDNTAPTLNWNAPTTVGSAGTITLNATTETGATITYAASCGTVTGTTWTYSDCQDGTAATLTATATDAAGNTTSQTRTITVDRTAPTVQITSPTQGQKVTQNPITIAVSGTDNIAVERIDVLSGTTRIGTVTGAQGSVTWAAPNGNQTLTARAYDRAGNVTETQISFTVALTTSDTTAPTGAVTTPAGDLRGQTTVSVTASDTDSGVATVSLYVDGLLSSTQTTGIAGTYTFPVDTTKLSEGKHAITAVITDNAGNTFTTPEVTVRVNNAAPTVTISNPQNGALLGEKSDLTVKVTGTDTTPDDSLRYEYSVDGGAFDKFDPAQTQNPLKLPMPTDGTHTLTVRATDKAGNTGTTTSTYTYDGTAPTVQITSPTQGQMFTSTPVTINVIGQDSGTGVASIKMYANDGSTDELIGTLGGNGSVTWYPRKTDGTPYTIRAVATDRAGNPSTDTTVTEVKVKTASTITDTGGPTFTLPNADPKGGLHTANGRTYVRGPLVVNATAKTDATMTQADLQADGQTLQTTTTAPANPTFNFDFDTLNEGLRDIAVRFTDSLGTVAATKTTVYVDKTAPVITWNIPSLTNSKTVALNATAIDAASSANVPTIPITYRENGKDVADPITGDGQHTVTATAVDNVGNVGTRNITFTIDATAPEVIPALPDSPTNPQEFTTAPVTLTATATDALSGVTSIEVLVAPQGQPLTTLGRQSGSNYSAVYTPAQAGLYDVKYIARDAAGNSVTTSRLFRYSVSTPPVEKAPAPVLEVVGSGPYSGNMSVNVSGNFDTASQVDRMILQVTDSKGVIDNSTYVTTQARATFSVDTTRFANGPLTLQVIAYTKSGLPGKSAETTVQVQNLTSPDFKVSSPSDGAVVTTPSVPVQITLTKRSADYTITQPIQVDLLDYRGVRVAGATLNPSDPATCSGNTESLTCNTSFDVAALPADTYLIRARTTVQVDPAGANITRPLETSSRFTHNTTSVLPPASTIRFPAITDLQKPGQLDSSSGLLVSVSDNTGVAVVEARVVGPFDATRPLTLNGTTQCDASVLVPGRSPVDVLMLNYGYNPAIVSGDVVLNNLDIDGSAYVPDNNVNERYDLRVTVQDTEGNRNIQCIPVTINRAAIRAARPAYATATVTTPTPPSTVTGELNYTTGTWSLSGMTNRSRAAAVLYMNGVQKSVSFTNDVTGSVSSTVSFGEPGTYQVVWLVEDMTTGVVTSVAGSTVSVVRNP</sequence>
<feature type="chain" id="PRO_5007147527" evidence="2">
    <location>
        <begin position="20"/>
        <end position="2017"/>
    </location>
</feature>
<keyword evidence="2" id="KW-0732">Signal</keyword>
<dbReference type="EMBL" id="BCMS01000001">
    <property type="protein sequence ID" value="GAQ21421.1"/>
    <property type="molecule type" value="Genomic_DNA"/>
</dbReference>
<evidence type="ECO:0000256" key="1">
    <source>
        <dbReference type="SAM" id="MobiDB-lite"/>
    </source>
</evidence>
<dbReference type="InterPro" id="IPR013783">
    <property type="entry name" value="Ig-like_fold"/>
</dbReference>
<evidence type="ECO:0000256" key="2">
    <source>
        <dbReference type="SAM" id="SignalP"/>
    </source>
</evidence>
<dbReference type="Proteomes" id="UP000056209">
    <property type="component" value="Unassembled WGS sequence"/>
</dbReference>
<dbReference type="OrthoDB" id="55954at2"/>
<comment type="caution">
    <text evidence="3">The sequence shown here is derived from an EMBL/GenBank/DDBJ whole genome shotgun (WGS) entry which is preliminary data.</text>
</comment>
<dbReference type="PROSITE" id="PS51257">
    <property type="entry name" value="PROKAR_LIPOPROTEIN"/>
    <property type="match status" value="1"/>
</dbReference>
<organism evidence="3 4">
    <name type="scientific">Deinococcus grandis</name>
    <dbReference type="NCBI Taxonomy" id="57498"/>
    <lineage>
        <taxon>Bacteria</taxon>
        <taxon>Thermotogati</taxon>
        <taxon>Deinococcota</taxon>
        <taxon>Deinococci</taxon>
        <taxon>Deinococcales</taxon>
        <taxon>Deinococcaceae</taxon>
        <taxon>Deinococcus</taxon>
    </lineage>
</organism>
<feature type="region of interest" description="Disordered" evidence="1">
    <location>
        <begin position="597"/>
        <end position="616"/>
    </location>
</feature>
<dbReference type="Pfam" id="PF17957">
    <property type="entry name" value="Big_7"/>
    <property type="match status" value="9"/>
</dbReference>
<dbReference type="Gene3D" id="2.60.40.10">
    <property type="entry name" value="Immunoglobulins"/>
    <property type="match status" value="12"/>
</dbReference>
<proteinExistence type="predicted"/>
<reference evidence="4" key="1">
    <citation type="submission" date="2015-11" db="EMBL/GenBank/DDBJ databases">
        <title>Draft Genome Sequence of the Radioresistant Bacterium Deinococcus grandis, Isolated from Freshwater Fish in Japan.</title>
        <authorList>
            <person name="Satoh K."/>
            <person name="Onodera T."/>
            <person name="Omoso K."/>
            <person name="Takeda-Yano K."/>
            <person name="Katayama T."/>
            <person name="Oono Y."/>
            <person name="Narumi I."/>
        </authorList>
    </citation>
    <scope>NUCLEOTIDE SEQUENCE [LARGE SCALE GENOMIC DNA]</scope>
    <source>
        <strain evidence="4">ATCC 43672</strain>
    </source>
</reference>